<name>A0A497EYX7_9CREN</name>
<keyword evidence="4 10" id="KW-0698">rRNA processing</keyword>
<evidence type="ECO:0000313" key="12">
    <source>
        <dbReference type="Proteomes" id="UP000268446"/>
    </source>
</evidence>
<dbReference type="Gene3D" id="3.40.1280.10">
    <property type="match status" value="1"/>
</dbReference>
<dbReference type="InterPro" id="IPR029028">
    <property type="entry name" value="Alpha/beta_knot_MTases"/>
</dbReference>
<evidence type="ECO:0000256" key="3">
    <source>
        <dbReference type="ARBA" id="ARBA00022517"/>
    </source>
</evidence>
<dbReference type="SUPFAM" id="SSF75217">
    <property type="entry name" value="alpha/beta knot"/>
    <property type="match status" value="1"/>
</dbReference>
<feature type="binding site" evidence="10">
    <location>
        <position position="187"/>
    </location>
    <ligand>
        <name>S-adenosyl-L-methionine</name>
        <dbReference type="ChEBI" id="CHEBI:59789"/>
    </ligand>
</feature>
<dbReference type="GO" id="GO:0070037">
    <property type="term" value="F:rRNA (pseudouridine) methyltransferase activity"/>
    <property type="evidence" value="ECO:0007669"/>
    <property type="project" value="UniProtKB-UniRule"/>
</dbReference>
<accession>A0A497EYX7</accession>
<comment type="function">
    <text evidence="10">Methyltransferase involved in ribosomal biogenesis. Specifically catalyzes the N1-methylation of the pseudouridine corresponding to position 914 in M.jannaschii 16S rRNA.</text>
</comment>
<feature type="site" description="Interaction with substrate rRNA" evidence="10">
    <location>
        <position position="106"/>
    </location>
</feature>
<evidence type="ECO:0000256" key="6">
    <source>
        <dbReference type="ARBA" id="ARBA00022679"/>
    </source>
</evidence>
<evidence type="ECO:0000256" key="2">
    <source>
        <dbReference type="ARBA" id="ARBA00011738"/>
    </source>
</evidence>
<gene>
    <name evidence="10" type="primary">nep1</name>
    <name evidence="11" type="ORF">DRJ20_01200</name>
</gene>
<comment type="subunit">
    <text evidence="2 10">Homodimer.</text>
</comment>
<dbReference type="InterPro" id="IPR023503">
    <property type="entry name" value="Ribosome_NEP1_arc"/>
</dbReference>
<feature type="site" description="Interaction with substrate rRNA" evidence="10">
    <location>
        <position position="62"/>
    </location>
</feature>
<organism evidence="11 12">
    <name type="scientific">Thermoproteota archaeon</name>
    <dbReference type="NCBI Taxonomy" id="2056631"/>
    <lineage>
        <taxon>Archaea</taxon>
        <taxon>Thermoproteota</taxon>
    </lineage>
</organism>
<dbReference type="FunFam" id="3.40.1280.10:FF:000042">
    <property type="entry name" value="Ribosomal RNA small subunit methyltransferase Nep1"/>
    <property type="match status" value="1"/>
</dbReference>
<dbReference type="CDD" id="cd18088">
    <property type="entry name" value="Nep1-like"/>
    <property type="match status" value="1"/>
</dbReference>
<protein>
    <recommendedName>
        <fullName evidence="10">Ribosomal RNA small subunit methyltransferase Nep1</fullName>
        <ecNumber evidence="10">2.1.1.-</ecNumber>
    </recommendedName>
    <alternativeName>
        <fullName evidence="10">16S rRNA (pseudouridine-N1-)-methyltransferase Nep1</fullName>
    </alternativeName>
</protein>
<evidence type="ECO:0000256" key="7">
    <source>
        <dbReference type="ARBA" id="ARBA00022691"/>
    </source>
</evidence>
<keyword evidence="9 10" id="KW-0694">RNA-binding</keyword>
<feature type="site" description="Stabilizes Arg-xx" evidence="10">
    <location>
        <position position="64"/>
    </location>
</feature>
<comment type="similarity">
    <text evidence="1 10">Belongs to the class IV-like SAM-binding methyltransferase superfamily. RNA methyltransferase NEP1 family.</text>
</comment>
<dbReference type="Proteomes" id="UP000268446">
    <property type="component" value="Unassembled WGS sequence"/>
</dbReference>
<dbReference type="InterPro" id="IPR005304">
    <property type="entry name" value="Rbsml_bgen_MeTrfase_EMG1/NEP1"/>
</dbReference>
<dbReference type="GO" id="GO:0070475">
    <property type="term" value="P:rRNA base methylation"/>
    <property type="evidence" value="ECO:0007669"/>
    <property type="project" value="InterPro"/>
</dbReference>
<keyword evidence="6 10" id="KW-0808">Transferase</keyword>
<feature type="site" description="Interaction with substrate rRNA" evidence="10">
    <location>
        <position position="110"/>
    </location>
</feature>
<reference evidence="11 12" key="1">
    <citation type="submission" date="2018-06" db="EMBL/GenBank/DDBJ databases">
        <title>Extensive metabolic versatility and redundancy in microbially diverse, dynamic hydrothermal sediments.</title>
        <authorList>
            <person name="Dombrowski N."/>
            <person name="Teske A."/>
            <person name="Baker B.J."/>
        </authorList>
    </citation>
    <scope>NUCLEOTIDE SEQUENCE [LARGE SCALE GENOMIC DNA]</scope>
    <source>
        <strain evidence="11">B29_G17</strain>
    </source>
</reference>
<evidence type="ECO:0000256" key="8">
    <source>
        <dbReference type="ARBA" id="ARBA00022730"/>
    </source>
</evidence>
<proteinExistence type="inferred from homology"/>
<keyword evidence="7 10" id="KW-0949">S-adenosyl-L-methionine</keyword>
<dbReference type="NCBIfam" id="NF003207">
    <property type="entry name" value="PRK04171.2-2"/>
    <property type="match status" value="1"/>
</dbReference>
<dbReference type="Pfam" id="PF03587">
    <property type="entry name" value="EMG1"/>
    <property type="match status" value="1"/>
</dbReference>
<dbReference type="PANTHER" id="PTHR12636">
    <property type="entry name" value="NEP1/MRA1"/>
    <property type="match status" value="1"/>
</dbReference>
<keyword evidence="8 10" id="KW-0699">rRNA-binding</keyword>
<keyword evidence="3 10" id="KW-0690">Ribosome biogenesis</keyword>
<evidence type="ECO:0000313" key="11">
    <source>
        <dbReference type="EMBL" id="RLE51930.1"/>
    </source>
</evidence>
<dbReference type="GO" id="GO:0019843">
    <property type="term" value="F:rRNA binding"/>
    <property type="evidence" value="ECO:0007669"/>
    <property type="project" value="UniProtKB-UniRule"/>
</dbReference>
<dbReference type="EMBL" id="QMQZ01000023">
    <property type="protein sequence ID" value="RLE51930.1"/>
    <property type="molecule type" value="Genomic_DNA"/>
</dbReference>
<evidence type="ECO:0000256" key="1">
    <source>
        <dbReference type="ARBA" id="ARBA00008115"/>
    </source>
</evidence>
<evidence type="ECO:0000256" key="4">
    <source>
        <dbReference type="ARBA" id="ARBA00022552"/>
    </source>
</evidence>
<dbReference type="HAMAP" id="MF_00554">
    <property type="entry name" value="NEP1"/>
    <property type="match status" value="1"/>
</dbReference>
<dbReference type="InterPro" id="IPR029026">
    <property type="entry name" value="tRNA_m1G_MTases_N"/>
</dbReference>
<evidence type="ECO:0000256" key="9">
    <source>
        <dbReference type="ARBA" id="ARBA00022884"/>
    </source>
</evidence>
<evidence type="ECO:0000256" key="5">
    <source>
        <dbReference type="ARBA" id="ARBA00022603"/>
    </source>
</evidence>
<feature type="site" description="Interaction with substrate rRNA" evidence="10">
    <location>
        <position position="103"/>
    </location>
</feature>
<dbReference type="AlphaFoldDB" id="A0A497EYX7"/>
<dbReference type="EC" id="2.1.1.-" evidence="10"/>
<dbReference type="PANTHER" id="PTHR12636:SF5">
    <property type="entry name" value="RIBOSOMAL RNA SMALL SUBUNIT METHYLTRANSFERASE NEP1"/>
    <property type="match status" value="1"/>
</dbReference>
<keyword evidence="5 10" id="KW-0489">Methyltransferase</keyword>
<sequence length="235" mass="26933">MAHLQLILAEAALETIPRKIQNHPIIVKDARRRGKKPHEILLDVSRHYHAMKKLEYNWKRGRPDITHITLLQILGSPANLEGYLQTYVHTINDKVIYVDSSTRLPRNYLRFVGLFEQLFKEGKVPPRAVEPLLKVQDKTLEQLLEEIEPTRVILLTSRGSQSTPKKVAEEIAKEDKPVVIIGGFPHGTFTDKTLKLADEKVAIYPKPLDAWVVATAIIHAYEQEVGIYRSAWRRV</sequence>
<comment type="catalytic activity">
    <reaction evidence="10">
        <text>a pseudouridine in rRNA + S-adenosyl-L-methionine = an N(1)-methylpseudouridine in rRNA + S-adenosyl-L-homocysteine + H(+)</text>
        <dbReference type="Rhea" id="RHEA:46696"/>
        <dbReference type="Rhea" id="RHEA-COMP:11634"/>
        <dbReference type="Rhea" id="RHEA-COMP:13933"/>
        <dbReference type="ChEBI" id="CHEBI:15378"/>
        <dbReference type="ChEBI" id="CHEBI:57856"/>
        <dbReference type="ChEBI" id="CHEBI:59789"/>
        <dbReference type="ChEBI" id="CHEBI:65314"/>
        <dbReference type="ChEBI" id="CHEBI:74890"/>
    </reaction>
</comment>
<comment type="caution">
    <text evidence="11">The sequence shown here is derived from an EMBL/GenBank/DDBJ whole genome shotgun (WGS) entry which is preliminary data.</text>
</comment>
<evidence type="ECO:0000256" key="10">
    <source>
        <dbReference type="HAMAP-Rule" id="MF_00554"/>
    </source>
</evidence>
<feature type="binding site" evidence="10">
    <location>
        <position position="182"/>
    </location>
    <ligand>
        <name>S-adenosyl-L-methionine</name>
        <dbReference type="ChEBI" id="CHEBI:59789"/>
    </ligand>
</feature>
<feature type="binding site" evidence="10">
    <location>
        <begin position="203"/>
        <end position="208"/>
    </location>
    <ligand>
        <name>S-adenosyl-L-methionine</name>
        <dbReference type="ChEBI" id="CHEBI:59789"/>
    </ligand>
</feature>